<dbReference type="InterPro" id="IPR016181">
    <property type="entry name" value="Acyl_CoA_acyltransferase"/>
</dbReference>
<evidence type="ECO:0000259" key="1">
    <source>
        <dbReference type="PROSITE" id="PS51186"/>
    </source>
</evidence>
<dbReference type="Pfam" id="PF13302">
    <property type="entry name" value="Acetyltransf_3"/>
    <property type="match status" value="1"/>
</dbReference>
<dbReference type="RefSeq" id="WP_331791581.1">
    <property type="nucleotide sequence ID" value="NZ_BAAAUO010000012.1"/>
</dbReference>
<dbReference type="Gene3D" id="3.40.630.30">
    <property type="match status" value="1"/>
</dbReference>
<dbReference type="InterPro" id="IPR000182">
    <property type="entry name" value="GNAT_dom"/>
</dbReference>
<organism evidence="2 3">
    <name type="scientific">Microbacterium schleiferi</name>
    <dbReference type="NCBI Taxonomy" id="69362"/>
    <lineage>
        <taxon>Bacteria</taxon>
        <taxon>Bacillati</taxon>
        <taxon>Actinomycetota</taxon>
        <taxon>Actinomycetes</taxon>
        <taxon>Micrococcales</taxon>
        <taxon>Microbacteriaceae</taxon>
        <taxon>Microbacterium</taxon>
    </lineage>
</organism>
<evidence type="ECO:0000313" key="3">
    <source>
        <dbReference type="Proteomes" id="UP001351900"/>
    </source>
</evidence>
<dbReference type="Proteomes" id="UP001351900">
    <property type="component" value="Unassembled WGS sequence"/>
</dbReference>
<name>A0ABU7V6I0_9MICO</name>
<dbReference type="PROSITE" id="PS51186">
    <property type="entry name" value="GNAT"/>
    <property type="match status" value="1"/>
</dbReference>
<comment type="caution">
    <text evidence="2">The sequence shown here is derived from an EMBL/GenBank/DDBJ whole genome shotgun (WGS) entry which is preliminary data.</text>
</comment>
<accession>A0ABU7V6I0</accession>
<proteinExistence type="predicted"/>
<evidence type="ECO:0000313" key="2">
    <source>
        <dbReference type="EMBL" id="MEF2255277.1"/>
    </source>
</evidence>
<dbReference type="PANTHER" id="PTHR43792:SF1">
    <property type="entry name" value="N-ACETYLTRANSFERASE DOMAIN-CONTAINING PROTEIN"/>
    <property type="match status" value="1"/>
</dbReference>
<keyword evidence="3" id="KW-1185">Reference proteome</keyword>
<dbReference type="InterPro" id="IPR051531">
    <property type="entry name" value="N-acetyltransferase"/>
</dbReference>
<feature type="domain" description="N-acetyltransferase" evidence="1">
    <location>
        <begin position="17"/>
        <end position="179"/>
    </location>
</feature>
<dbReference type="SUPFAM" id="SSF55729">
    <property type="entry name" value="Acyl-CoA N-acyltransferases (Nat)"/>
    <property type="match status" value="1"/>
</dbReference>
<dbReference type="EMBL" id="JAZHOV010000004">
    <property type="protein sequence ID" value="MEF2255277.1"/>
    <property type="molecule type" value="Genomic_DNA"/>
</dbReference>
<protein>
    <submittedName>
        <fullName evidence="2">GNAT family N-acetyltransferase</fullName>
    </submittedName>
</protein>
<reference evidence="2 3" key="1">
    <citation type="submission" date="2024-01" db="EMBL/GenBank/DDBJ databases">
        <title>the genome sequence of strain Microbacterium schleiferi NBRC 15075.</title>
        <authorList>
            <person name="Ding Y."/>
            <person name="Zhang G."/>
        </authorList>
    </citation>
    <scope>NUCLEOTIDE SEQUENCE [LARGE SCALE GENOMIC DNA]</scope>
    <source>
        <strain evidence="2 3">NBRC 15075</strain>
    </source>
</reference>
<dbReference type="PANTHER" id="PTHR43792">
    <property type="entry name" value="GNAT FAMILY, PUTATIVE (AFU_ORTHOLOGUE AFUA_3G00765)-RELATED-RELATED"/>
    <property type="match status" value="1"/>
</dbReference>
<sequence length="188" mass="21091">MSQARTATFDGIRTPHLSLRELMPHDTTALHRVLGDEVAMAAYEHGFSPAETADWIEGQVRRYRDRGFGLWALTDAETGEVIGDCGLTIQRVGAAEVVEVGYHLLRERWGHGYATEAASACVDWGFAHLDAPAIYAIVRDTNLASMNVAIRLGMTVRERFIKRYRDIDMPHLAFAITREGWRSRHPSP</sequence>
<gene>
    <name evidence="2" type="ORF">V2V91_09050</name>
</gene>